<dbReference type="SUPFAM" id="SSF52518">
    <property type="entry name" value="Thiamin diphosphate-binding fold (THDP-binding)"/>
    <property type="match status" value="1"/>
</dbReference>
<evidence type="ECO:0000259" key="2">
    <source>
        <dbReference type="Pfam" id="PF01855"/>
    </source>
</evidence>
<reference evidence="4 5" key="1">
    <citation type="submission" date="2016-01" db="EMBL/GenBank/DDBJ databases">
        <title>Genome sequence of Clostridium neopropionicum X4, DSM-3847.</title>
        <authorList>
            <person name="Poehlein A."/>
            <person name="Beck M.H."/>
            <person name="Bengelsdorf F.R."/>
            <person name="Daniel R."/>
            <person name="Duerre P."/>
        </authorList>
    </citation>
    <scope>NUCLEOTIDE SEQUENCE [LARGE SCALE GENOMIC DNA]</scope>
    <source>
        <strain evidence="4 5">DSM-3847</strain>
    </source>
</reference>
<dbReference type="InterPro" id="IPR009014">
    <property type="entry name" value="Transketo_C/PFOR_II"/>
</dbReference>
<dbReference type="InterPro" id="IPR052368">
    <property type="entry name" value="2-oxoacid_oxidoreductase"/>
</dbReference>
<dbReference type="Pfam" id="PF01855">
    <property type="entry name" value="POR_N"/>
    <property type="match status" value="1"/>
</dbReference>
<dbReference type="PATRIC" id="fig|36847.3.peg.1777"/>
<gene>
    <name evidence="4" type="primary">padG_1</name>
    <name evidence="4" type="ORF">CLNEO_15220</name>
</gene>
<feature type="domain" description="Pyruvate:ferredoxin oxidoreductase core" evidence="3">
    <location>
        <begin position="247"/>
        <end position="337"/>
    </location>
</feature>
<dbReference type="EC" id="1.2.1.58" evidence="4"/>
<name>A0A136WEQ2_9FIRM</name>
<sequence>MGEKVFMQGNAALSEAAIRAGCKMFFGYPITPSSEMPEYYAEQAPGRDLVFVQAETEVAAFNMIAGAAAAGKRAMTGTAGPGFSLGQEAMSYMAAAALPAVVVNVMRPGPADGEILASQGDYFQATKGGGHGDYNVICLTPYSVQEQVDMIGEAFELAEKYLNPVVLLSDATLAKMRENVELPSEIVTKDVSFEGAVTGAKNRAHNVITTCGDGPAQWEAFNLKLQEKFQTIRENEQQWENIRTEDAEIIIVAFGSVARVALDTVKLARENGLKVGMIRPKRVWPFPEKAFKDMDDKKFFVVELNAGQMVEDVKLSVKNKENVQFYGRLGGFTPTPIELYEKIRELYLK</sequence>
<dbReference type="NCBIfam" id="NF005507">
    <property type="entry name" value="PRK07119.1"/>
    <property type="match status" value="1"/>
</dbReference>
<comment type="caution">
    <text evidence="4">The sequence shown here is derived from an EMBL/GenBank/DDBJ whole genome shotgun (WGS) entry which is preliminary data.</text>
</comment>
<feature type="domain" description="Pyruvate flavodoxin/ferredoxin oxidoreductase pyrimidine binding" evidence="2">
    <location>
        <begin position="15"/>
        <end position="228"/>
    </location>
</feature>
<dbReference type="Gene3D" id="3.40.50.970">
    <property type="match status" value="1"/>
</dbReference>
<dbReference type="OrthoDB" id="9794954at2"/>
<protein>
    <submittedName>
        <fullName evidence="4">NADH-dependent phenylglyoxylate dehydrogenase subunit alpha</fullName>
        <ecNumber evidence="4">1.2.1.58</ecNumber>
    </submittedName>
</protein>
<dbReference type="RefSeq" id="WP_066086904.1">
    <property type="nucleotide sequence ID" value="NZ_LRVM01000004.1"/>
</dbReference>
<evidence type="ECO:0000256" key="1">
    <source>
        <dbReference type="ARBA" id="ARBA00023002"/>
    </source>
</evidence>
<dbReference type="CDD" id="cd07034">
    <property type="entry name" value="TPP_PYR_PFOR_IOR-alpha_like"/>
    <property type="match status" value="1"/>
</dbReference>
<dbReference type="PANTHER" id="PTHR43088:SF1">
    <property type="entry name" value="SUBUNIT OF PYRUVATE:FLAVODOXIN OXIDOREDUCTASE"/>
    <property type="match status" value="1"/>
</dbReference>
<keyword evidence="5" id="KW-1185">Reference proteome</keyword>
<dbReference type="InterPro" id="IPR029061">
    <property type="entry name" value="THDP-binding"/>
</dbReference>
<proteinExistence type="predicted"/>
<organism evidence="4 5">
    <name type="scientific">Anaerotignum neopropionicum</name>
    <dbReference type="NCBI Taxonomy" id="36847"/>
    <lineage>
        <taxon>Bacteria</taxon>
        <taxon>Bacillati</taxon>
        <taxon>Bacillota</taxon>
        <taxon>Clostridia</taxon>
        <taxon>Lachnospirales</taxon>
        <taxon>Anaerotignaceae</taxon>
        <taxon>Anaerotignum</taxon>
    </lineage>
</organism>
<evidence type="ECO:0000313" key="5">
    <source>
        <dbReference type="Proteomes" id="UP000070539"/>
    </source>
</evidence>
<evidence type="ECO:0000259" key="3">
    <source>
        <dbReference type="Pfam" id="PF17147"/>
    </source>
</evidence>
<accession>A0A136WEQ2</accession>
<dbReference type="GO" id="GO:0047110">
    <property type="term" value="F:phenylglyoxylate dehydrogenase (acylating) activity"/>
    <property type="evidence" value="ECO:0007669"/>
    <property type="project" value="UniProtKB-EC"/>
</dbReference>
<dbReference type="Gene3D" id="3.40.50.920">
    <property type="match status" value="1"/>
</dbReference>
<dbReference type="InterPro" id="IPR033412">
    <property type="entry name" value="PFOR_II"/>
</dbReference>
<keyword evidence="1 4" id="KW-0560">Oxidoreductase</keyword>
<dbReference type="InterPro" id="IPR002880">
    <property type="entry name" value="Pyrv_Fd/Flavodoxin_OxRdtase_N"/>
</dbReference>
<dbReference type="SUPFAM" id="SSF52922">
    <property type="entry name" value="TK C-terminal domain-like"/>
    <property type="match status" value="1"/>
</dbReference>
<dbReference type="AlphaFoldDB" id="A0A136WEQ2"/>
<dbReference type="EMBL" id="LRVM01000004">
    <property type="protein sequence ID" value="KXL52980.1"/>
    <property type="molecule type" value="Genomic_DNA"/>
</dbReference>
<dbReference type="PANTHER" id="PTHR43088">
    <property type="entry name" value="SUBUNIT OF PYRUVATE:FLAVODOXIN OXIDOREDUCTASE-RELATED"/>
    <property type="match status" value="1"/>
</dbReference>
<dbReference type="Pfam" id="PF17147">
    <property type="entry name" value="PFOR_II"/>
    <property type="match status" value="1"/>
</dbReference>
<dbReference type="Proteomes" id="UP000070539">
    <property type="component" value="Unassembled WGS sequence"/>
</dbReference>
<dbReference type="STRING" id="36847.CLNEO_15220"/>
<evidence type="ECO:0000313" key="4">
    <source>
        <dbReference type="EMBL" id="KXL52980.1"/>
    </source>
</evidence>